<keyword evidence="1" id="KW-0812">Transmembrane</keyword>
<dbReference type="Proteomes" id="UP000887566">
    <property type="component" value="Unplaced"/>
</dbReference>
<evidence type="ECO:0000313" key="4">
    <source>
        <dbReference type="WBParaSite" id="PSAMB.scaffold427size51672.g5832.t1"/>
    </source>
</evidence>
<dbReference type="InterPro" id="IPR029052">
    <property type="entry name" value="Metallo-depent_PP-like"/>
</dbReference>
<sequence>MWSPTWKAYCLLWICVFAVIYGISVIAIKSASADAKGSTTRFFLVIKAQLIMLLASVIIYKRTVALFEPHSNVKSDESYELANAPVEMHRMPNRKTASISRVIRLLAPINFARVVLLLFFIFAHCCFFMYYILVNDDPSWVALISFVSSAVYIHVAIFTIIAIAVELFAALIRVRPESTGMRRLLVDKNSHTLMAIGLALMLTFAGLFVTSQPPAVVEVSVPVENLPAELQGFKIALLTDLHIGPTVGRWRVQRIVDTTNKIEPDVVAIAGDLVDGAVHMLKGAAAPLATLKSKFGTFYSTGNHEYYHGNIDNWFTYLREIGVQPLHNEHKKIYVRKDSEHGICLAGVDDLTAAKARIPGHGLNLEKALAGCFDNETVVVLAHQPNAAKIILDGPLGHTVDLVLSGHTHGGQMYVLWPMAYFANAFFHGLYVHLQTGAHVYVSAGTNFWGPPVKMFGMCEITLLELRRA</sequence>
<dbReference type="WBParaSite" id="PSAMB.scaffold427size51672.g5832.t1">
    <property type="protein sequence ID" value="PSAMB.scaffold427size51672.g5832.t1"/>
    <property type="gene ID" value="PSAMB.scaffold427size51672.g5832"/>
</dbReference>
<reference evidence="4" key="1">
    <citation type="submission" date="2022-11" db="UniProtKB">
        <authorList>
            <consortium name="WormBaseParasite"/>
        </authorList>
    </citation>
    <scope>IDENTIFICATION</scope>
</reference>
<feature type="transmembrane region" description="Helical" evidence="1">
    <location>
        <begin position="193"/>
        <end position="210"/>
    </location>
</feature>
<feature type="transmembrane region" description="Helical" evidence="1">
    <location>
        <begin position="111"/>
        <end position="133"/>
    </location>
</feature>
<dbReference type="CDD" id="cd07385">
    <property type="entry name" value="MPP_YkuE_C"/>
    <property type="match status" value="1"/>
</dbReference>
<feature type="transmembrane region" description="Helical" evidence="1">
    <location>
        <begin position="139"/>
        <end position="172"/>
    </location>
</feature>
<keyword evidence="1" id="KW-0472">Membrane</keyword>
<dbReference type="PANTHER" id="PTHR31302:SF0">
    <property type="entry name" value="TRANSMEMBRANE PROTEIN WITH METALLOPHOSPHOESTERASE DOMAIN"/>
    <property type="match status" value="1"/>
</dbReference>
<dbReference type="SUPFAM" id="SSF56300">
    <property type="entry name" value="Metallo-dependent phosphatases"/>
    <property type="match status" value="1"/>
</dbReference>
<proteinExistence type="predicted"/>
<feature type="transmembrane region" description="Helical" evidence="1">
    <location>
        <begin position="40"/>
        <end position="60"/>
    </location>
</feature>
<dbReference type="Pfam" id="PF00149">
    <property type="entry name" value="Metallophos"/>
    <property type="match status" value="1"/>
</dbReference>
<dbReference type="InterPro" id="IPR004843">
    <property type="entry name" value="Calcineurin-like_PHP"/>
</dbReference>
<dbReference type="PANTHER" id="PTHR31302">
    <property type="entry name" value="TRANSMEMBRANE PROTEIN WITH METALLOPHOSPHOESTERASE DOMAIN-RELATED"/>
    <property type="match status" value="1"/>
</dbReference>
<dbReference type="InterPro" id="IPR051158">
    <property type="entry name" value="Metallophosphoesterase_sf"/>
</dbReference>
<feature type="transmembrane region" description="Helical" evidence="1">
    <location>
        <begin position="9"/>
        <end position="28"/>
    </location>
</feature>
<accession>A0A914WK93</accession>
<organism evidence="3 4">
    <name type="scientific">Plectus sambesii</name>
    <dbReference type="NCBI Taxonomy" id="2011161"/>
    <lineage>
        <taxon>Eukaryota</taxon>
        <taxon>Metazoa</taxon>
        <taxon>Ecdysozoa</taxon>
        <taxon>Nematoda</taxon>
        <taxon>Chromadorea</taxon>
        <taxon>Plectida</taxon>
        <taxon>Plectina</taxon>
        <taxon>Plectoidea</taxon>
        <taxon>Plectidae</taxon>
        <taxon>Plectus</taxon>
    </lineage>
</organism>
<feature type="domain" description="Calcineurin-like phosphoesterase" evidence="2">
    <location>
        <begin position="233"/>
        <end position="410"/>
    </location>
</feature>
<name>A0A914WK93_9BILA</name>
<evidence type="ECO:0000259" key="2">
    <source>
        <dbReference type="Pfam" id="PF00149"/>
    </source>
</evidence>
<keyword evidence="3" id="KW-1185">Reference proteome</keyword>
<dbReference type="Gene3D" id="3.60.21.10">
    <property type="match status" value="1"/>
</dbReference>
<protein>
    <submittedName>
        <fullName evidence="4">Calcineurin-like phosphoesterase domain-containing protein</fullName>
    </submittedName>
</protein>
<keyword evidence="1" id="KW-1133">Transmembrane helix</keyword>
<evidence type="ECO:0000256" key="1">
    <source>
        <dbReference type="SAM" id="Phobius"/>
    </source>
</evidence>
<dbReference type="GO" id="GO:0016787">
    <property type="term" value="F:hydrolase activity"/>
    <property type="evidence" value="ECO:0007669"/>
    <property type="project" value="InterPro"/>
</dbReference>
<evidence type="ECO:0000313" key="3">
    <source>
        <dbReference type="Proteomes" id="UP000887566"/>
    </source>
</evidence>
<dbReference type="AlphaFoldDB" id="A0A914WK93"/>